<dbReference type="SUPFAM" id="SSF52799">
    <property type="entry name" value="(Phosphotyrosine protein) phosphatases II"/>
    <property type="match status" value="1"/>
</dbReference>
<dbReference type="Proteomes" id="UP000558488">
    <property type="component" value="Unassembled WGS sequence"/>
</dbReference>
<dbReference type="AlphaFoldDB" id="A0A7J7X1V0"/>
<evidence type="ECO:0000313" key="2">
    <source>
        <dbReference type="EMBL" id="KAF6343528.1"/>
    </source>
</evidence>
<reference evidence="2 3" key="1">
    <citation type="journal article" date="2020" name="Nature">
        <title>Six reference-quality genomes reveal evolution of bat adaptations.</title>
        <authorList>
            <person name="Jebb D."/>
            <person name="Huang Z."/>
            <person name="Pippel M."/>
            <person name="Hughes G.M."/>
            <person name="Lavrichenko K."/>
            <person name="Devanna P."/>
            <person name="Winkler S."/>
            <person name="Jermiin L.S."/>
            <person name="Skirmuntt E.C."/>
            <person name="Katzourakis A."/>
            <person name="Burkitt-Gray L."/>
            <person name="Ray D.A."/>
            <person name="Sullivan K.A.M."/>
            <person name="Roscito J.G."/>
            <person name="Kirilenko B.M."/>
            <person name="Davalos L.M."/>
            <person name="Corthals A.P."/>
            <person name="Power M.L."/>
            <person name="Jones G."/>
            <person name="Ransome R.D."/>
            <person name="Dechmann D.K.N."/>
            <person name="Locatelli A.G."/>
            <person name="Puechmaille S.J."/>
            <person name="Fedrigo O."/>
            <person name="Jarvis E.D."/>
            <person name="Hiller M."/>
            <person name="Vernes S.C."/>
            <person name="Myers E.W."/>
            <person name="Teeling E.C."/>
        </authorList>
    </citation>
    <scope>NUCLEOTIDE SEQUENCE [LARGE SCALE GENOMIC DNA]</scope>
    <source>
        <strain evidence="2">MPipKuh1</strain>
        <tissue evidence="2">Flight muscle</tissue>
    </source>
</reference>
<gene>
    <name evidence="2" type="ORF">mPipKuh1_014344</name>
</gene>
<dbReference type="PANTHER" id="PTHR46712">
    <property type="entry name" value="PHOSPHATIDYLGLYCEROPHOSPHATASE AND PROTEIN-TYROSINE PHOSPHATASE 1"/>
    <property type="match status" value="1"/>
</dbReference>
<dbReference type="Gene3D" id="3.90.190.10">
    <property type="entry name" value="Protein tyrosine phosphatase superfamily"/>
    <property type="match status" value="1"/>
</dbReference>
<proteinExistence type="predicted"/>
<feature type="chain" id="PRO_5029816491" evidence="1">
    <location>
        <begin position="28"/>
        <end position="134"/>
    </location>
</feature>
<feature type="signal peptide" evidence="1">
    <location>
        <begin position="1"/>
        <end position="27"/>
    </location>
</feature>
<dbReference type="EMBL" id="JACAGB010000009">
    <property type="protein sequence ID" value="KAF6343528.1"/>
    <property type="molecule type" value="Genomic_DNA"/>
</dbReference>
<accession>A0A7J7X1V0</accession>
<dbReference type="GO" id="GO:0004721">
    <property type="term" value="F:phosphoprotein phosphatase activity"/>
    <property type="evidence" value="ECO:0007669"/>
    <property type="project" value="InterPro"/>
</dbReference>
<comment type="caution">
    <text evidence="2">The sequence shown here is derived from an EMBL/GenBank/DDBJ whole genome shotgun (WGS) entry which is preliminary data.</text>
</comment>
<dbReference type="InterPro" id="IPR029021">
    <property type="entry name" value="Prot-tyrosine_phosphatase-like"/>
</dbReference>
<keyword evidence="3" id="KW-1185">Reference proteome</keyword>
<dbReference type="PANTHER" id="PTHR46712:SF1">
    <property type="entry name" value="PHOSPHATIDYLGLYCEROPHOSPHATASE AND PROTEIN-TYROSINE PHOSPHATASE 1"/>
    <property type="match status" value="1"/>
</dbReference>
<dbReference type="InterPro" id="IPR042165">
    <property type="entry name" value="PTPMT1"/>
</dbReference>
<sequence>MAAGTLLEAGLARVLFYPTLLYTMVRGQVPGPARRDWYNRIDRTVLLGALPLRRMTRRLVEDENVRGVITMNEEYETRFLCNSAKVYNWTPEEAIQAIAKIRSHIYIRPAQFDILKEFHRKVTAEAAKKELCYT</sequence>
<organism evidence="2 3">
    <name type="scientific">Pipistrellus kuhlii</name>
    <name type="common">Kuhl's pipistrelle</name>
    <dbReference type="NCBI Taxonomy" id="59472"/>
    <lineage>
        <taxon>Eukaryota</taxon>
        <taxon>Metazoa</taxon>
        <taxon>Chordata</taxon>
        <taxon>Craniata</taxon>
        <taxon>Vertebrata</taxon>
        <taxon>Euteleostomi</taxon>
        <taxon>Mammalia</taxon>
        <taxon>Eutheria</taxon>
        <taxon>Laurasiatheria</taxon>
        <taxon>Chiroptera</taxon>
        <taxon>Yangochiroptera</taxon>
        <taxon>Vespertilionidae</taxon>
        <taxon>Pipistrellus</taxon>
    </lineage>
</organism>
<dbReference type="GO" id="GO:0005739">
    <property type="term" value="C:mitochondrion"/>
    <property type="evidence" value="ECO:0007669"/>
    <property type="project" value="TreeGrafter"/>
</dbReference>
<evidence type="ECO:0000313" key="3">
    <source>
        <dbReference type="Proteomes" id="UP000558488"/>
    </source>
</evidence>
<protein>
    <submittedName>
        <fullName evidence="2">Protein tyrosine phosphatase mitochondrial 1</fullName>
    </submittedName>
</protein>
<dbReference type="GO" id="GO:0008962">
    <property type="term" value="F:phosphatidylglycerophosphatase activity"/>
    <property type="evidence" value="ECO:0007669"/>
    <property type="project" value="TreeGrafter"/>
</dbReference>
<evidence type="ECO:0000256" key="1">
    <source>
        <dbReference type="SAM" id="SignalP"/>
    </source>
</evidence>
<dbReference type="GO" id="GO:0004439">
    <property type="term" value="F:phosphatidylinositol-4,5-bisphosphate 5-phosphatase activity"/>
    <property type="evidence" value="ECO:0007669"/>
    <property type="project" value="TreeGrafter"/>
</dbReference>
<keyword evidence="1" id="KW-0732">Signal</keyword>
<name>A0A7J7X1V0_PIPKU</name>